<comment type="caution">
    <text evidence="1">The sequence shown here is derived from an EMBL/GenBank/DDBJ whole genome shotgun (WGS) entry which is preliminary data.</text>
</comment>
<dbReference type="EMBL" id="LMVP01000285">
    <property type="protein sequence ID" value="PAV12314.1"/>
    <property type="molecule type" value="Genomic_DNA"/>
</dbReference>
<dbReference type="Proteomes" id="UP000218164">
    <property type="component" value="Unassembled WGS sequence"/>
</dbReference>
<proteinExistence type="predicted"/>
<sequence length="123" mass="14813">MSFWDRLYNIKVSPEIRGITNKNFYKFLNEIVSVILFQLMKLEKKDNIEINVELSRDLEVPEWREFVITIKLLSMDYMDDKEFFSLWKKIDGSVRDRISSIKDVDKEVLEKYGKLIIILEKDE</sequence>
<accession>A0A2A2HSX7</accession>
<dbReference type="RefSeq" id="WP_095644784.1">
    <property type="nucleotide sequence ID" value="NZ_LMVP01000285.1"/>
</dbReference>
<protein>
    <submittedName>
        <fullName evidence="1">Uncharacterized protein</fullName>
    </submittedName>
</protein>
<name>A0A2A2HSX7_9EURY</name>
<gene>
    <name evidence="1" type="ORF">ASJ81_20660</name>
</gene>
<organism evidence="1 2">
    <name type="scientific">Methanosarcina spelaei</name>
    <dbReference type="NCBI Taxonomy" id="1036679"/>
    <lineage>
        <taxon>Archaea</taxon>
        <taxon>Methanobacteriati</taxon>
        <taxon>Methanobacteriota</taxon>
        <taxon>Stenosarchaea group</taxon>
        <taxon>Methanomicrobia</taxon>
        <taxon>Methanosarcinales</taxon>
        <taxon>Methanosarcinaceae</taxon>
        <taxon>Methanosarcina</taxon>
    </lineage>
</organism>
<keyword evidence="2" id="KW-1185">Reference proteome</keyword>
<evidence type="ECO:0000313" key="1">
    <source>
        <dbReference type="EMBL" id="PAV12314.1"/>
    </source>
</evidence>
<evidence type="ECO:0000313" key="2">
    <source>
        <dbReference type="Proteomes" id="UP000218164"/>
    </source>
</evidence>
<reference evidence="1 2" key="1">
    <citation type="journal article" date="2017" name="BMC Genomics">
        <title>Genomic analysis of methanogenic archaea reveals a shift towards energy conservation.</title>
        <authorList>
            <person name="Gilmore S.P."/>
            <person name="Henske J.K."/>
            <person name="Sexton J.A."/>
            <person name="Solomon K.V."/>
            <person name="Seppala S."/>
            <person name="Yoo J.I."/>
            <person name="Huyett L.M."/>
            <person name="Pressman A."/>
            <person name="Cogan J.Z."/>
            <person name="Kivenson V."/>
            <person name="Peng X."/>
            <person name="Tan Y."/>
            <person name="Valentine D.L."/>
            <person name="O'Malley M.A."/>
        </authorList>
    </citation>
    <scope>NUCLEOTIDE SEQUENCE [LARGE SCALE GENOMIC DNA]</scope>
    <source>
        <strain evidence="1 2">MC-15</strain>
    </source>
</reference>
<dbReference type="AlphaFoldDB" id="A0A2A2HSX7"/>